<gene>
    <name evidence="2" type="ORF">ANCCAN_27678</name>
</gene>
<sequence>MMRSPQNQVPKRRDRRRRRELQKRKQTPKEVKGATRSLLSARQALQLQPQPLPLAQLQPQQLEPLRQQFPPAQFLLMLLHLQQRVLLTLLSNHLVPLQLQKSQHLPSDLAVNPNDLPSQRWWLLQQPQKLQQLKQAQLKKLRPQLSRLQKFLHLNPLPLPVFLEI</sequence>
<dbReference type="AlphaFoldDB" id="A0A368F3C7"/>
<evidence type="ECO:0000313" key="3">
    <source>
        <dbReference type="Proteomes" id="UP000252519"/>
    </source>
</evidence>
<feature type="region of interest" description="Disordered" evidence="1">
    <location>
        <begin position="1"/>
        <end position="37"/>
    </location>
</feature>
<reference evidence="2 3" key="1">
    <citation type="submission" date="2014-10" db="EMBL/GenBank/DDBJ databases">
        <title>Draft genome of the hookworm Ancylostoma caninum.</title>
        <authorList>
            <person name="Mitreva M."/>
        </authorList>
    </citation>
    <scope>NUCLEOTIDE SEQUENCE [LARGE SCALE GENOMIC DNA]</scope>
    <source>
        <strain evidence="2 3">Baltimore</strain>
    </source>
</reference>
<proteinExistence type="predicted"/>
<evidence type="ECO:0000256" key="1">
    <source>
        <dbReference type="SAM" id="MobiDB-lite"/>
    </source>
</evidence>
<evidence type="ECO:0000313" key="2">
    <source>
        <dbReference type="EMBL" id="RCN26596.1"/>
    </source>
</evidence>
<dbReference type="EMBL" id="JOJR01006797">
    <property type="protein sequence ID" value="RCN26596.1"/>
    <property type="molecule type" value="Genomic_DNA"/>
</dbReference>
<dbReference type="Proteomes" id="UP000252519">
    <property type="component" value="Unassembled WGS sequence"/>
</dbReference>
<feature type="compositionally biased region" description="Basic residues" evidence="1">
    <location>
        <begin position="10"/>
        <end position="26"/>
    </location>
</feature>
<comment type="caution">
    <text evidence="2">The sequence shown here is derived from an EMBL/GenBank/DDBJ whole genome shotgun (WGS) entry which is preliminary data.</text>
</comment>
<accession>A0A368F3C7</accession>
<keyword evidence="3" id="KW-1185">Reference proteome</keyword>
<name>A0A368F3C7_ANCCA</name>
<organism evidence="2 3">
    <name type="scientific">Ancylostoma caninum</name>
    <name type="common">Dog hookworm</name>
    <dbReference type="NCBI Taxonomy" id="29170"/>
    <lineage>
        <taxon>Eukaryota</taxon>
        <taxon>Metazoa</taxon>
        <taxon>Ecdysozoa</taxon>
        <taxon>Nematoda</taxon>
        <taxon>Chromadorea</taxon>
        <taxon>Rhabditida</taxon>
        <taxon>Rhabditina</taxon>
        <taxon>Rhabditomorpha</taxon>
        <taxon>Strongyloidea</taxon>
        <taxon>Ancylostomatidae</taxon>
        <taxon>Ancylostomatinae</taxon>
        <taxon>Ancylostoma</taxon>
    </lineage>
</organism>
<protein>
    <submittedName>
        <fullName evidence="2">Uncharacterized protein</fullName>
    </submittedName>
</protein>